<gene>
    <name evidence="1" type="ORF">E5K02_07130</name>
</gene>
<reference evidence="1 2" key="1">
    <citation type="submission" date="2019-04" db="EMBL/GenBank/DDBJ databases">
        <authorList>
            <person name="Feng G."/>
            <person name="Zhang J."/>
            <person name="Zhu H."/>
        </authorList>
    </citation>
    <scope>NUCLEOTIDE SEQUENCE [LARGE SCALE GENOMIC DNA]</scope>
    <source>
        <strain evidence="1 2">9PBR-1</strain>
    </source>
</reference>
<accession>A0A4Z0QGN0</accession>
<sequence length="83" mass="9443">MTLLYRNPDWMYDFLLEEATGRYYLLVVCGTSAWYDMCLCLTAAEATRFGQDLALGTDAELTQLARQVVQQAPAGIPGREYRR</sequence>
<proteinExistence type="predicted"/>
<evidence type="ECO:0000313" key="1">
    <source>
        <dbReference type="EMBL" id="TGE29218.1"/>
    </source>
</evidence>
<dbReference type="OrthoDB" id="963457at2"/>
<evidence type="ECO:0000313" key="2">
    <source>
        <dbReference type="Proteomes" id="UP000298471"/>
    </source>
</evidence>
<protein>
    <submittedName>
        <fullName evidence="1">Uncharacterized protein</fullName>
    </submittedName>
</protein>
<dbReference type="AlphaFoldDB" id="A0A4Z0QGN0"/>
<comment type="caution">
    <text evidence="1">The sequence shown here is derived from an EMBL/GenBank/DDBJ whole genome shotgun (WGS) entry which is preliminary data.</text>
</comment>
<dbReference type="RefSeq" id="WP_135393437.1">
    <property type="nucleotide sequence ID" value="NZ_SRMB01000001.1"/>
</dbReference>
<dbReference type="EMBL" id="SRMB01000001">
    <property type="protein sequence ID" value="TGE29218.1"/>
    <property type="molecule type" value="Genomic_DNA"/>
</dbReference>
<name>A0A4Z0QGN0_9BACT</name>
<keyword evidence="2" id="KW-1185">Reference proteome</keyword>
<dbReference type="Proteomes" id="UP000298471">
    <property type="component" value="Unassembled WGS sequence"/>
</dbReference>
<organism evidence="1 2">
    <name type="scientific">Hymenobacter metallicola</name>
    <dbReference type="NCBI Taxonomy" id="2563114"/>
    <lineage>
        <taxon>Bacteria</taxon>
        <taxon>Pseudomonadati</taxon>
        <taxon>Bacteroidota</taxon>
        <taxon>Cytophagia</taxon>
        <taxon>Cytophagales</taxon>
        <taxon>Hymenobacteraceae</taxon>
        <taxon>Hymenobacter</taxon>
    </lineage>
</organism>